<dbReference type="Proteomes" id="UP000076727">
    <property type="component" value="Unassembled WGS sequence"/>
</dbReference>
<sequence length="69" mass="7927">MKWAIVDLRLDGGTITRVERWTDGEDTRVRTVQGSFFIHLPRLLFRPPQTLIFPPGHLFSVQPVGEVIL</sequence>
<keyword evidence="2" id="KW-1185">Reference proteome</keyword>
<name>A0A165QAK9_9APHY</name>
<evidence type="ECO:0000313" key="2">
    <source>
        <dbReference type="Proteomes" id="UP000076727"/>
    </source>
</evidence>
<proteinExistence type="predicted"/>
<gene>
    <name evidence="1" type="ORF">DAEQUDRAFT_726794</name>
</gene>
<dbReference type="EMBL" id="KV429059">
    <property type="protein sequence ID" value="KZT69216.1"/>
    <property type="molecule type" value="Genomic_DNA"/>
</dbReference>
<organism evidence="1 2">
    <name type="scientific">Daedalea quercina L-15889</name>
    <dbReference type="NCBI Taxonomy" id="1314783"/>
    <lineage>
        <taxon>Eukaryota</taxon>
        <taxon>Fungi</taxon>
        <taxon>Dikarya</taxon>
        <taxon>Basidiomycota</taxon>
        <taxon>Agaricomycotina</taxon>
        <taxon>Agaricomycetes</taxon>
        <taxon>Polyporales</taxon>
        <taxon>Fomitopsis</taxon>
    </lineage>
</organism>
<evidence type="ECO:0000313" key="1">
    <source>
        <dbReference type="EMBL" id="KZT69216.1"/>
    </source>
</evidence>
<accession>A0A165QAK9</accession>
<dbReference type="AlphaFoldDB" id="A0A165QAK9"/>
<protein>
    <submittedName>
        <fullName evidence="1">Uncharacterized protein</fullName>
    </submittedName>
</protein>
<reference evidence="1 2" key="1">
    <citation type="journal article" date="2016" name="Mol. Biol. Evol.">
        <title>Comparative Genomics of Early-Diverging Mushroom-Forming Fungi Provides Insights into the Origins of Lignocellulose Decay Capabilities.</title>
        <authorList>
            <person name="Nagy L.G."/>
            <person name="Riley R."/>
            <person name="Tritt A."/>
            <person name="Adam C."/>
            <person name="Daum C."/>
            <person name="Floudas D."/>
            <person name="Sun H."/>
            <person name="Yadav J.S."/>
            <person name="Pangilinan J."/>
            <person name="Larsson K.H."/>
            <person name="Matsuura K."/>
            <person name="Barry K."/>
            <person name="Labutti K."/>
            <person name="Kuo R."/>
            <person name="Ohm R.A."/>
            <person name="Bhattacharya S.S."/>
            <person name="Shirouzu T."/>
            <person name="Yoshinaga Y."/>
            <person name="Martin F.M."/>
            <person name="Grigoriev I.V."/>
            <person name="Hibbett D.S."/>
        </authorList>
    </citation>
    <scope>NUCLEOTIDE SEQUENCE [LARGE SCALE GENOMIC DNA]</scope>
    <source>
        <strain evidence="1 2">L-15889</strain>
    </source>
</reference>